<dbReference type="EMBL" id="VFLP01000011">
    <property type="protein sequence ID" value="TRX96503.1"/>
    <property type="molecule type" value="Genomic_DNA"/>
</dbReference>
<comment type="caution">
    <text evidence="17">The sequence shown here is derived from an EMBL/GenBank/DDBJ whole genome shotgun (WGS) entry which is preliminary data.</text>
</comment>
<keyword evidence="3" id="KW-0964">Secreted</keyword>
<name>A0A553I8H8_9PEZI</name>
<evidence type="ECO:0000256" key="9">
    <source>
        <dbReference type="ARBA" id="ARBA00023033"/>
    </source>
</evidence>
<evidence type="ECO:0000256" key="14">
    <source>
        <dbReference type="ARBA" id="ARBA00045077"/>
    </source>
</evidence>
<dbReference type="EC" id="1.14.99.56" evidence="15"/>
<evidence type="ECO:0000259" key="16">
    <source>
        <dbReference type="Pfam" id="PF03443"/>
    </source>
</evidence>
<evidence type="ECO:0000313" key="18">
    <source>
        <dbReference type="Proteomes" id="UP000319160"/>
    </source>
</evidence>
<evidence type="ECO:0000256" key="11">
    <source>
        <dbReference type="ARBA" id="ARBA00023277"/>
    </source>
</evidence>
<dbReference type="InterPro" id="IPR049892">
    <property type="entry name" value="AA9"/>
</dbReference>
<keyword evidence="8" id="KW-0186">Copper</keyword>
<dbReference type="InterPro" id="IPR005103">
    <property type="entry name" value="AA9_LPMO"/>
</dbReference>
<dbReference type="GO" id="GO:0030245">
    <property type="term" value="P:cellulose catabolic process"/>
    <property type="evidence" value="ECO:0007669"/>
    <property type="project" value="UniProtKB-KW"/>
</dbReference>
<comment type="cofactor">
    <cofactor evidence="1">
        <name>Cu(2+)</name>
        <dbReference type="ChEBI" id="CHEBI:29036"/>
    </cofactor>
</comment>
<keyword evidence="4" id="KW-0479">Metal-binding</keyword>
<evidence type="ECO:0000256" key="3">
    <source>
        <dbReference type="ARBA" id="ARBA00022525"/>
    </source>
</evidence>
<evidence type="ECO:0000256" key="6">
    <source>
        <dbReference type="ARBA" id="ARBA00023001"/>
    </source>
</evidence>
<evidence type="ECO:0000256" key="10">
    <source>
        <dbReference type="ARBA" id="ARBA00023157"/>
    </source>
</evidence>
<dbReference type="OrthoDB" id="3496539at2759"/>
<keyword evidence="6" id="KW-0136">Cellulose degradation</keyword>
<dbReference type="Pfam" id="PF03443">
    <property type="entry name" value="AA9"/>
    <property type="match status" value="1"/>
</dbReference>
<sequence>MAGSYTLYSVTKISVRWDKSTADQDSNKTEHFEEEWTPNTNVNWRAYTDPTYATDYPESVRCGRDNMHHAANTEVLKVRGGDTIEVAHTRPPPEYWSEVVWNNCPYERGSCMNFTGDTELKIMDLNHPGPFVAHLSRVPEGADIQNYDGSGDWVKIYTLGMEMTDDVINPIHWLPWNGDRYENGTYRLPSRTPKGQYLLRFDLVNTGVIQPGFTEWLAQLYATCAQIQVESDGESEALPKGVLIPEALSHFAPGMTTTMTMYRGESLDTDYVYPGGPLWDGVNYVQDKPAAGMNA</sequence>
<dbReference type="GO" id="GO:0046872">
    <property type="term" value="F:metal ion binding"/>
    <property type="evidence" value="ECO:0007669"/>
    <property type="project" value="UniProtKB-KW"/>
</dbReference>
<keyword evidence="11" id="KW-0119">Carbohydrate metabolism</keyword>
<dbReference type="PANTHER" id="PTHR33353">
    <property type="entry name" value="PUTATIVE (AFU_ORTHOLOGUE AFUA_1G12560)-RELATED"/>
    <property type="match status" value="1"/>
</dbReference>
<gene>
    <name evidence="17" type="ORF">FHL15_002775</name>
</gene>
<comment type="catalytic activity">
    <reaction evidence="14">
        <text>[(1-&gt;4)-beta-D-glucosyl]n+m + reduced acceptor + O2 = 4-dehydro-beta-D-glucosyl-[(1-&gt;4)-beta-D-glucosyl]n-1 + [(1-&gt;4)-beta-D-glucosyl]m + acceptor + H2O.</text>
        <dbReference type="EC" id="1.14.99.56"/>
    </reaction>
</comment>
<protein>
    <recommendedName>
        <fullName evidence="15">lytic cellulose monooxygenase (C4-dehydrogenating)</fullName>
        <ecNumber evidence="15">1.14.99.56</ecNumber>
    </recommendedName>
</protein>
<evidence type="ECO:0000256" key="8">
    <source>
        <dbReference type="ARBA" id="ARBA00023008"/>
    </source>
</evidence>
<evidence type="ECO:0000256" key="15">
    <source>
        <dbReference type="ARBA" id="ARBA00047174"/>
    </source>
</evidence>
<dbReference type="AlphaFoldDB" id="A0A553I8H8"/>
<dbReference type="Proteomes" id="UP000319160">
    <property type="component" value="Unassembled WGS sequence"/>
</dbReference>
<keyword evidence="5" id="KW-0732">Signal</keyword>
<evidence type="ECO:0000313" key="17">
    <source>
        <dbReference type="EMBL" id="TRX96503.1"/>
    </source>
</evidence>
<keyword evidence="12" id="KW-0624">Polysaccharide degradation</keyword>
<comment type="subcellular location">
    <subcellularLocation>
        <location evidence="2">Secreted</location>
    </subcellularLocation>
</comment>
<comment type="similarity">
    <text evidence="13">Belongs to the polysaccharide monooxygenase AA9 family.</text>
</comment>
<reference evidence="18" key="1">
    <citation type="submission" date="2019-06" db="EMBL/GenBank/DDBJ databases">
        <title>Draft genome sequence of the griseofulvin-producing fungus Xylaria cubensis strain G536.</title>
        <authorList>
            <person name="Mead M.E."/>
            <person name="Raja H.A."/>
            <person name="Steenwyk J.L."/>
            <person name="Knowles S.L."/>
            <person name="Oberlies N.H."/>
            <person name="Rokas A."/>
        </authorList>
    </citation>
    <scope>NUCLEOTIDE SEQUENCE [LARGE SCALE GENOMIC DNA]</scope>
    <source>
        <strain evidence="18">G536</strain>
    </source>
</reference>
<dbReference type="GO" id="GO:0005576">
    <property type="term" value="C:extracellular region"/>
    <property type="evidence" value="ECO:0007669"/>
    <property type="project" value="UniProtKB-SubCell"/>
</dbReference>
<keyword evidence="10" id="KW-1015">Disulfide bond</keyword>
<evidence type="ECO:0000256" key="2">
    <source>
        <dbReference type="ARBA" id="ARBA00004613"/>
    </source>
</evidence>
<evidence type="ECO:0000256" key="7">
    <source>
        <dbReference type="ARBA" id="ARBA00023002"/>
    </source>
</evidence>
<keyword evidence="18" id="KW-1185">Reference proteome</keyword>
<keyword evidence="7" id="KW-0560">Oxidoreductase</keyword>
<evidence type="ECO:0000256" key="13">
    <source>
        <dbReference type="ARBA" id="ARBA00044502"/>
    </source>
</evidence>
<organism evidence="17 18">
    <name type="scientific">Xylaria flabelliformis</name>
    <dbReference type="NCBI Taxonomy" id="2512241"/>
    <lineage>
        <taxon>Eukaryota</taxon>
        <taxon>Fungi</taxon>
        <taxon>Dikarya</taxon>
        <taxon>Ascomycota</taxon>
        <taxon>Pezizomycotina</taxon>
        <taxon>Sordariomycetes</taxon>
        <taxon>Xylariomycetidae</taxon>
        <taxon>Xylariales</taxon>
        <taxon>Xylariaceae</taxon>
        <taxon>Xylaria</taxon>
    </lineage>
</organism>
<keyword evidence="9" id="KW-0503">Monooxygenase</keyword>
<dbReference type="PANTHER" id="PTHR33353:SF10">
    <property type="entry name" value="ENDO-BETA-1,4-GLUCANASE D"/>
    <property type="match status" value="1"/>
</dbReference>
<accession>A0A553I8H8</accession>
<feature type="domain" description="Auxiliary Activity family 9 catalytic" evidence="16">
    <location>
        <begin position="30"/>
        <end position="259"/>
    </location>
</feature>
<proteinExistence type="inferred from homology"/>
<dbReference type="Gene3D" id="2.70.50.70">
    <property type="match status" value="1"/>
</dbReference>
<dbReference type="GO" id="GO:0004497">
    <property type="term" value="F:monooxygenase activity"/>
    <property type="evidence" value="ECO:0007669"/>
    <property type="project" value="UniProtKB-KW"/>
</dbReference>
<evidence type="ECO:0000256" key="12">
    <source>
        <dbReference type="ARBA" id="ARBA00023326"/>
    </source>
</evidence>
<evidence type="ECO:0000256" key="5">
    <source>
        <dbReference type="ARBA" id="ARBA00022729"/>
    </source>
</evidence>
<evidence type="ECO:0000256" key="1">
    <source>
        <dbReference type="ARBA" id="ARBA00001973"/>
    </source>
</evidence>
<evidence type="ECO:0000256" key="4">
    <source>
        <dbReference type="ARBA" id="ARBA00022723"/>
    </source>
</evidence>